<dbReference type="InterPro" id="IPR004105">
    <property type="entry name" value="CheA-like_dim"/>
</dbReference>
<dbReference type="eggNOG" id="COG0643">
    <property type="taxonomic scope" value="Bacteria"/>
</dbReference>
<dbReference type="SUPFAM" id="SSF47384">
    <property type="entry name" value="Homodimeric domain of signal transducing histidine kinase"/>
    <property type="match status" value="1"/>
</dbReference>
<protein>
    <recommendedName>
        <fullName evidence="3">Chemotaxis protein CheA</fullName>
        <ecNumber evidence="2">2.7.13.3</ecNumber>
    </recommendedName>
</protein>
<dbReference type="Pfam" id="PF02518">
    <property type="entry name" value="HATPase_c"/>
    <property type="match status" value="1"/>
</dbReference>
<dbReference type="Pfam" id="PF01584">
    <property type="entry name" value="CheW"/>
    <property type="match status" value="1"/>
</dbReference>
<dbReference type="Gene3D" id="2.30.30.40">
    <property type="entry name" value="SH3 Domains"/>
    <property type="match status" value="1"/>
</dbReference>
<dbReference type="PATRIC" id="fig|1184267.3.peg.1222"/>
<dbReference type="GO" id="GO:0005737">
    <property type="term" value="C:cytoplasm"/>
    <property type="evidence" value="ECO:0007669"/>
    <property type="project" value="InterPro"/>
</dbReference>
<feature type="domain" description="Histidine kinase" evidence="13">
    <location>
        <begin position="190"/>
        <end position="429"/>
    </location>
</feature>
<dbReference type="InterPro" id="IPR037006">
    <property type="entry name" value="CheA-like_homodim_sf"/>
</dbReference>
<dbReference type="Gene3D" id="1.20.120.160">
    <property type="entry name" value="HPT domain"/>
    <property type="match status" value="1"/>
</dbReference>
<name>M4V883_9BACT</name>
<accession>M4V883</accession>
<dbReference type="InterPro" id="IPR003594">
    <property type="entry name" value="HATPase_dom"/>
</dbReference>
<evidence type="ECO:0000256" key="7">
    <source>
        <dbReference type="ARBA" id="ARBA00022741"/>
    </source>
</evidence>
<dbReference type="Proteomes" id="UP000012040">
    <property type="component" value="Chromosome"/>
</dbReference>
<dbReference type="SMART" id="SM01231">
    <property type="entry name" value="H-kinase_dim"/>
    <property type="match status" value="1"/>
</dbReference>
<keyword evidence="9" id="KW-0067">ATP-binding</keyword>
<keyword evidence="6" id="KW-0808">Transferase</keyword>
<dbReference type="SMART" id="SM00260">
    <property type="entry name" value="CheW"/>
    <property type="match status" value="1"/>
</dbReference>
<dbReference type="PROSITE" id="PS50109">
    <property type="entry name" value="HIS_KIN"/>
    <property type="match status" value="1"/>
</dbReference>
<dbReference type="PROSITE" id="PS50894">
    <property type="entry name" value="HPT"/>
    <property type="match status" value="1"/>
</dbReference>
<dbReference type="SMART" id="SM00073">
    <property type="entry name" value="HPT"/>
    <property type="match status" value="1"/>
</dbReference>
<dbReference type="STRING" id="1184267.A11Q_1207"/>
<dbReference type="InterPro" id="IPR051315">
    <property type="entry name" value="Bact_Chemotaxis_CheA"/>
</dbReference>
<keyword evidence="5 12" id="KW-0597">Phosphoprotein</keyword>
<dbReference type="SUPFAM" id="SSF55874">
    <property type="entry name" value="ATPase domain of HSP90 chaperone/DNA topoisomerase II/histidine kinase"/>
    <property type="match status" value="1"/>
</dbReference>
<evidence type="ECO:0000313" key="17">
    <source>
        <dbReference type="Proteomes" id="UP000012040"/>
    </source>
</evidence>
<dbReference type="GO" id="GO:0006935">
    <property type="term" value="P:chemotaxis"/>
    <property type="evidence" value="ECO:0007669"/>
    <property type="project" value="UniProtKB-KW"/>
</dbReference>
<dbReference type="Gene3D" id="3.30.565.10">
    <property type="entry name" value="Histidine kinase-like ATPase, C-terminal domain"/>
    <property type="match status" value="1"/>
</dbReference>
<feature type="modified residue" description="Phosphohistidine" evidence="12">
    <location>
        <position position="48"/>
    </location>
</feature>
<dbReference type="HOGENOM" id="CLU_000650_3_6_7"/>
<evidence type="ECO:0000256" key="8">
    <source>
        <dbReference type="ARBA" id="ARBA00022777"/>
    </source>
</evidence>
<dbReference type="InterPro" id="IPR036641">
    <property type="entry name" value="HPT_dom_sf"/>
</dbReference>
<dbReference type="EC" id="2.7.13.3" evidence="2"/>
<dbReference type="PRINTS" id="PR00344">
    <property type="entry name" value="BCTRLSENSOR"/>
</dbReference>
<feature type="domain" description="HPt" evidence="15">
    <location>
        <begin position="1"/>
        <end position="105"/>
    </location>
</feature>
<dbReference type="SUPFAM" id="SSF50341">
    <property type="entry name" value="CheW-like"/>
    <property type="match status" value="1"/>
</dbReference>
<gene>
    <name evidence="16" type="ORF">A11Q_1207</name>
</gene>
<evidence type="ECO:0000259" key="13">
    <source>
        <dbReference type="PROSITE" id="PS50109"/>
    </source>
</evidence>
<dbReference type="SMART" id="SM00387">
    <property type="entry name" value="HATPase_c"/>
    <property type="match status" value="1"/>
</dbReference>
<dbReference type="RefSeq" id="WP_015469913.1">
    <property type="nucleotide sequence ID" value="NC_020813.1"/>
</dbReference>
<evidence type="ECO:0000256" key="4">
    <source>
        <dbReference type="ARBA" id="ARBA00022500"/>
    </source>
</evidence>
<dbReference type="InterPro" id="IPR036061">
    <property type="entry name" value="CheW-like_dom_sf"/>
</dbReference>
<feature type="domain" description="CheW-like" evidence="14">
    <location>
        <begin position="431"/>
        <end position="564"/>
    </location>
</feature>
<dbReference type="InterPro" id="IPR036890">
    <property type="entry name" value="HATPase_C_sf"/>
</dbReference>
<evidence type="ECO:0000313" key="16">
    <source>
        <dbReference type="EMBL" id="AGH95423.1"/>
    </source>
</evidence>
<proteinExistence type="predicted"/>
<keyword evidence="4" id="KW-0145">Chemotaxis</keyword>
<keyword evidence="17" id="KW-1185">Reference proteome</keyword>
<organism evidence="16 17">
    <name type="scientific">Pseudobdellovibrio exovorus JSS</name>
    <dbReference type="NCBI Taxonomy" id="1184267"/>
    <lineage>
        <taxon>Bacteria</taxon>
        <taxon>Pseudomonadati</taxon>
        <taxon>Bdellovibrionota</taxon>
        <taxon>Bdellovibrionia</taxon>
        <taxon>Bdellovibrionales</taxon>
        <taxon>Pseudobdellovibrionaceae</taxon>
        <taxon>Pseudobdellovibrio</taxon>
    </lineage>
</organism>
<evidence type="ECO:0000259" key="15">
    <source>
        <dbReference type="PROSITE" id="PS50894"/>
    </source>
</evidence>
<dbReference type="InterPro" id="IPR002545">
    <property type="entry name" value="CheW-lke_dom"/>
</dbReference>
<dbReference type="InterPro" id="IPR005467">
    <property type="entry name" value="His_kinase_dom"/>
</dbReference>
<dbReference type="CDD" id="cd16916">
    <property type="entry name" value="HATPase_CheA-like"/>
    <property type="match status" value="1"/>
</dbReference>
<evidence type="ECO:0000256" key="5">
    <source>
        <dbReference type="ARBA" id="ARBA00022553"/>
    </source>
</evidence>
<dbReference type="InterPro" id="IPR036097">
    <property type="entry name" value="HisK_dim/P_sf"/>
</dbReference>
<dbReference type="CDD" id="cd00088">
    <property type="entry name" value="HPT"/>
    <property type="match status" value="1"/>
</dbReference>
<evidence type="ECO:0000256" key="2">
    <source>
        <dbReference type="ARBA" id="ARBA00012438"/>
    </source>
</evidence>
<comment type="catalytic activity">
    <reaction evidence="1">
        <text>ATP + protein L-histidine = ADP + protein N-phospho-L-histidine.</text>
        <dbReference type="EC" id="2.7.13.3"/>
    </reaction>
</comment>
<dbReference type="PANTHER" id="PTHR43395">
    <property type="entry name" value="SENSOR HISTIDINE KINASE CHEA"/>
    <property type="match status" value="1"/>
</dbReference>
<dbReference type="Pfam" id="PF02895">
    <property type="entry name" value="H-kinase_dim"/>
    <property type="match status" value="1"/>
</dbReference>
<keyword evidence="10" id="KW-0902">Two-component regulatory system</keyword>
<dbReference type="GO" id="GO:0005524">
    <property type="term" value="F:ATP binding"/>
    <property type="evidence" value="ECO:0007669"/>
    <property type="project" value="UniProtKB-KW"/>
</dbReference>
<dbReference type="PANTHER" id="PTHR43395:SF10">
    <property type="entry name" value="CHEMOTAXIS PROTEIN CHEA"/>
    <property type="match status" value="1"/>
</dbReference>
<dbReference type="GO" id="GO:0000155">
    <property type="term" value="F:phosphorelay sensor kinase activity"/>
    <property type="evidence" value="ECO:0007669"/>
    <property type="project" value="InterPro"/>
</dbReference>
<dbReference type="InterPro" id="IPR004358">
    <property type="entry name" value="Sig_transdc_His_kin-like_C"/>
</dbReference>
<evidence type="ECO:0000256" key="6">
    <source>
        <dbReference type="ARBA" id="ARBA00022679"/>
    </source>
</evidence>
<evidence type="ECO:0000256" key="1">
    <source>
        <dbReference type="ARBA" id="ARBA00000085"/>
    </source>
</evidence>
<dbReference type="Gene3D" id="1.10.287.560">
    <property type="entry name" value="Histidine kinase CheA-like, homodimeric domain"/>
    <property type="match status" value="1"/>
</dbReference>
<dbReference type="Pfam" id="PF01627">
    <property type="entry name" value="Hpt"/>
    <property type="match status" value="1"/>
</dbReference>
<dbReference type="PROSITE" id="PS50851">
    <property type="entry name" value="CHEW"/>
    <property type="match status" value="1"/>
</dbReference>
<dbReference type="SUPFAM" id="SSF47226">
    <property type="entry name" value="Histidine-containing phosphotransfer domain, HPT domain"/>
    <property type="match status" value="1"/>
</dbReference>
<evidence type="ECO:0000256" key="12">
    <source>
        <dbReference type="PROSITE-ProRule" id="PRU00110"/>
    </source>
</evidence>
<dbReference type="InterPro" id="IPR008207">
    <property type="entry name" value="Sig_transdc_His_kin_Hpt_dom"/>
</dbReference>
<dbReference type="AlphaFoldDB" id="M4V883"/>
<evidence type="ECO:0000256" key="10">
    <source>
        <dbReference type="ARBA" id="ARBA00023012"/>
    </source>
</evidence>
<keyword evidence="8 16" id="KW-0418">Kinase</keyword>
<evidence type="ECO:0000259" key="14">
    <source>
        <dbReference type="PROSITE" id="PS50851"/>
    </source>
</evidence>
<dbReference type="KEGG" id="bex:A11Q_1207"/>
<dbReference type="OrthoDB" id="5289430at2"/>
<reference evidence="16 17" key="1">
    <citation type="journal article" date="2013" name="ISME J.">
        <title>By their genes ye shall know them: genomic signatures of predatory bacteria.</title>
        <authorList>
            <person name="Pasternak Z."/>
            <person name="Pietrokovski S."/>
            <person name="Rotem O."/>
            <person name="Gophna U."/>
            <person name="Lurie-Weinberger M.N."/>
            <person name="Jurkevitch E."/>
        </authorList>
    </citation>
    <scope>NUCLEOTIDE SEQUENCE [LARGE SCALE GENOMIC DNA]</scope>
    <source>
        <strain evidence="16 17">JSS</strain>
    </source>
</reference>
<sequence>MDDFEKTLKLGFIDEALQLIEEFETLLLDLEQDASSKETIDGVFRLIHNIKGSSKAVGFDNLGAFCHELETYMLDIKNGTKKTTKATINKLLLSKDIMTKTLMSYKSNLDAVIDLSSEISMFQHKDEEIVDKNEASTKGAEAIASSSVDANADLPVEESTEVIDIKNFQNKKRLHAVVGADESVRVNLKRVDHLINSVGELVVLQAVLREQVLSHSSIHSKLGRVSEDIGKIIKEVQDLSMSLRMVPAKTLIQKLQRICRDTASGLGKDVKFTIHGEDTEIDKTILELISDPLVHLVRNAVDHGIETPPEREEQGKSPQAELLLSISYEGGKLLISVKDNGRGLNRERILQKAKEKGLLKEGVELSTQQIQELIFAPGFSTKQQVTEVSGRGVGMDVVRTSVENLGGQIEISSEAGMGTEFVVRLPLTLAIIDGMVVRVSGQQFVLPLAQVAETFKVESGQIKEGQSHGLFCLRGKDFPVFDAKQMLHHSKNESQQGNIGILSHAGSFSFVVLVDDIVGQQQIVIKQMGYELSHLRGYVGSAILGDGKPALIMDLAELIEQERLGA</sequence>
<dbReference type="EMBL" id="CP003537">
    <property type="protein sequence ID" value="AGH95423.1"/>
    <property type="molecule type" value="Genomic_DNA"/>
</dbReference>
<evidence type="ECO:0000256" key="3">
    <source>
        <dbReference type="ARBA" id="ARBA00021495"/>
    </source>
</evidence>
<comment type="function">
    <text evidence="11">Involved in the transmission of sensory signals from the chemoreceptors to the flagellar motors. CheA is autophosphorylated; it can transfer its phosphate group to either CheB or CheY.</text>
</comment>
<dbReference type="FunFam" id="3.30.565.10:FF:000016">
    <property type="entry name" value="Chemotaxis protein CheA, putative"/>
    <property type="match status" value="1"/>
</dbReference>
<evidence type="ECO:0000256" key="9">
    <source>
        <dbReference type="ARBA" id="ARBA00022840"/>
    </source>
</evidence>
<keyword evidence="7" id="KW-0547">Nucleotide-binding</keyword>
<evidence type="ECO:0000256" key="11">
    <source>
        <dbReference type="ARBA" id="ARBA00035100"/>
    </source>
</evidence>